<feature type="compositionally biased region" description="Basic and acidic residues" evidence="1">
    <location>
        <begin position="155"/>
        <end position="164"/>
    </location>
</feature>
<dbReference type="EMBL" id="JAAKZF010000006">
    <property type="protein sequence ID" value="NGO51108.1"/>
    <property type="molecule type" value="Genomic_DNA"/>
</dbReference>
<evidence type="ECO:0000256" key="1">
    <source>
        <dbReference type="SAM" id="MobiDB-lite"/>
    </source>
</evidence>
<sequence length="164" mass="18080">MDHIRFVGLDIHKERISIAVAESGRVGSVEYLGEIANDPDAINKLCDRLGRSGKPLAFCYEAGPCGYGVYRQLASLGHRCDVVAPSLIPRKPGDRVKTNRRDATMLARLNRKTQTSASARYAALEAGQCRGALVSTMSLDARHLDRGSPKRNKVMRPDPRMRDC</sequence>
<comment type="caution">
    <text evidence="2">The sequence shown here is derived from an EMBL/GenBank/DDBJ whole genome shotgun (WGS) entry which is preliminary data.</text>
</comment>
<evidence type="ECO:0000313" key="2">
    <source>
        <dbReference type="EMBL" id="NGO51108.1"/>
    </source>
</evidence>
<accession>A0A6G4W9U6</accession>
<reference evidence="2 3" key="1">
    <citation type="submission" date="2020-02" db="EMBL/GenBank/DDBJ databases">
        <title>Genome sequence of strain CCNWXJ40-4.</title>
        <authorList>
            <person name="Gao J."/>
            <person name="Sun J."/>
        </authorList>
    </citation>
    <scope>NUCLEOTIDE SEQUENCE [LARGE SCALE GENOMIC DNA]</scope>
    <source>
        <strain evidence="2 3">CCNWXJ 40-4</strain>
    </source>
</reference>
<gene>
    <name evidence="2" type="ORF">G6N73_07920</name>
</gene>
<keyword evidence="3" id="KW-1185">Reference proteome</keyword>
<proteinExistence type="predicted"/>
<organism evidence="2 3">
    <name type="scientific">Allomesorhizobium camelthorni</name>
    <dbReference type="NCBI Taxonomy" id="475069"/>
    <lineage>
        <taxon>Bacteria</taxon>
        <taxon>Pseudomonadati</taxon>
        <taxon>Pseudomonadota</taxon>
        <taxon>Alphaproteobacteria</taxon>
        <taxon>Hyphomicrobiales</taxon>
        <taxon>Phyllobacteriaceae</taxon>
        <taxon>Allomesorhizobium</taxon>
    </lineage>
</organism>
<feature type="region of interest" description="Disordered" evidence="1">
    <location>
        <begin position="144"/>
        <end position="164"/>
    </location>
</feature>
<protein>
    <submittedName>
        <fullName evidence="2">Transposase</fullName>
    </submittedName>
</protein>
<dbReference type="Proteomes" id="UP001642900">
    <property type="component" value="Unassembled WGS sequence"/>
</dbReference>
<dbReference type="AlphaFoldDB" id="A0A6G4W9U6"/>
<evidence type="ECO:0000313" key="3">
    <source>
        <dbReference type="Proteomes" id="UP001642900"/>
    </source>
</evidence>
<name>A0A6G4W9U6_9HYPH</name>